<feature type="compositionally biased region" description="Low complexity" evidence="1">
    <location>
        <begin position="62"/>
        <end position="94"/>
    </location>
</feature>
<dbReference type="AlphaFoldDB" id="A0A9N9L0N0"/>
<dbReference type="EMBL" id="CAJVRL010000070">
    <property type="protein sequence ID" value="CAG8956476.1"/>
    <property type="molecule type" value="Genomic_DNA"/>
</dbReference>
<gene>
    <name evidence="2" type="ORF">HYFRA_00003862</name>
</gene>
<feature type="region of interest" description="Disordered" evidence="1">
    <location>
        <begin position="1"/>
        <end position="105"/>
    </location>
</feature>
<feature type="compositionally biased region" description="Polar residues" evidence="1">
    <location>
        <begin position="16"/>
        <end position="42"/>
    </location>
</feature>
<proteinExistence type="predicted"/>
<evidence type="ECO:0000313" key="3">
    <source>
        <dbReference type="Proteomes" id="UP000696280"/>
    </source>
</evidence>
<comment type="caution">
    <text evidence="2">The sequence shown here is derived from an EMBL/GenBank/DDBJ whole genome shotgun (WGS) entry which is preliminary data.</text>
</comment>
<keyword evidence="3" id="KW-1185">Reference proteome</keyword>
<feature type="compositionally biased region" description="Basic and acidic residues" evidence="1">
    <location>
        <begin position="226"/>
        <end position="240"/>
    </location>
</feature>
<dbReference type="Pfam" id="PF11326">
    <property type="entry name" value="PANTS-like"/>
    <property type="match status" value="1"/>
</dbReference>
<evidence type="ECO:0008006" key="4">
    <source>
        <dbReference type="Google" id="ProtNLM"/>
    </source>
</evidence>
<feature type="region of interest" description="Disordered" evidence="1">
    <location>
        <begin position="204"/>
        <end position="240"/>
    </location>
</feature>
<dbReference type="PANTHER" id="PTHR28052">
    <property type="entry name" value="UPF0545 PROTEIN C22ORF39"/>
    <property type="match status" value="1"/>
</dbReference>
<dbReference type="PANTHER" id="PTHR28052:SF1">
    <property type="entry name" value="UPF0545 PROTEIN C22ORF39"/>
    <property type="match status" value="1"/>
</dbReference>
<dbReference type="Proteomes" id="UP000696280">
    <property type="component" value="Unassembled WGS sequence"/>
</dbReference>
<organism evidence="2 3">
    <name type="scientific">Hymenoscyphus fraxineus</name>
    <dbReference type="NCBI Taxonomy" id="746836"/>
    <lineage>
        <taxon>Eukaryota</taxon>
        <taxon>Fungi</taxon>
        <taxon>Dikarya</taxon>
        <taxon>Ascomycota</taxon>
        <taxon>Pezizomycotina</taxon>
        <taxon>Leotiomycetes</taxon>
        <taxon>Helotiales</taxon>
        <taxon>Helotiaceae</taxon>
        <taxon>Hymenoscyphus</taxon>
    </lineage>
</organism>
<name>A0A9N9L0N0_9HELO</name>
<accession>A0A9N9L0N0</accession>
<dbReference type="OrthoDB" id="2017405at2759"/>
<evidence type="ECO:0000256" key="1">
    <source>
        <dbReference type="SAM" id="MobiDB-lite"/>
    </source>
</evidence>
<evidence type="ECO:0000313" key="2">
    <source>
        <dbReference type="EMBL" id="CAG8956476.1"/>
    </source>
</evidence>
<dbReference type="InterPro" id="IPR021475">
    <property type="entry name" value="Pants/Emi1-like"/>
</dbReference>
<sequence>MVWPFPSPFTDSSSSVQNSTETPTQSTPNSAPSTSQTESSKPLTRDELADQELNSFLRELSTDTSPTTPKPKIFTRQPRSPTTPSSSSPSTSDPSPSPSPSPETLQSLLLPQTLSCRTAFDEAFYCNSFGGKFTDLYRHGEFRACSENWSKFWFCMRTRTFSSPQKENEIREFYRKREEGRYGRGRPSSEDVWESRERRVEWGTAFQAAETDKGVGMGMGDEEWNERERARRRAVVEGRS</sequence>
<protein>
    <recommendedName>
        <fullName evidence="4">Early meiotic induction protein 1</fullName>
    </recommendedName>
</protein>
<reference evidence="2" key="1">
    <citation type="submission" date="2021-07" db="EMBL/GenBank/DDBJ databases">
        <authorList>
            <person name="Durling M."/>
        </authorList>
    </citation>
    <scope>NUCLEOTIDE SEQUENCE</scope>
</reference>